<feature type="domain" description="Enhancer of polycomb-like N-terminal" evidence="7">
    <location>
        <begin position="628"/>
        <end position="716"/>
    </location>
</feature>
<dbReference type="GO" id="GO:0035267">
    <property type="term" value="C:NuA4 histone acetyltransferase complex"/>
    <property type="evidence" value="ECO:0007669"/>
    <property type="project" value="InterPro"/>
</dbReference>
<dbReference type="AlphaFoldDB" id="A0AB40CGV8"/>
<dbReference type="GO" id="GO:0006357">
    <property type="term" value="P:regulation of transcription by RNA polymerase II"/>
    <property type="evidence" value="ECO:0007669"/>
    <property type="project" value="InterPro"/>
</dbReference>
<evidence type="ECO:0000256" key="3">
    <source>
        <dbReference type="ARBA" id="ARBA00023015"/>
    </source>
</evidence>
<evidence type="ECO:0000256" key="6">
    <source>
        <dbReference type="RuleBase" id="RU361124"/>
    </source>
</evidence>
<gene>
    <name evidence="9" type="primary">LOC120276523</name>
</gene>
<dbReference type="Proteomes" id="UP001515500">
    <property type="component" value="Chromosome 14"/>
</dbReference>
<dbReference type="InterPro" id="IPR024943">
    <property type="entry name" value="Enhancer_polycomb"/>
</dbReference>
<keyword evidence="4 6" id="KW-0804">Transcription</keyword>
<evidence type="ECO:0000256" key="2">
    <source>
        <dbReference type="ARBA" id="ARBA00008035"/>
    </source>
</evidence>
<evidence type="ECO:0000256" key="4">
    <source>
        <dbReference type="ARBA" id="ARBA00023163"/>
    </source>
</evidence>
<organism evidence="8 9">
    <name type="scientific">Dioscorea cayennensis subsp. rotundata</name>
    <name type="common">White Guinea yam</name>
    <name type="synonym">Dioscorea rotundata</name>
    <dbReference type="NCBI Taxonomy" id="55577"/>
    <lineage>
        <taxon>Eukaryota</taxon>
        <taxon>Viridiplantae</taxon>
        <taxon>Streptophyta</taxon>
        <taxon>Embryophyta</taxon>
        <taxon>Tracheophyta</taxon>
        <taxon>Spermatophyta</taxon>
        <taxon>Magnoliopsida</taxon>
        <taxon>Liliopsida</taxon>
        <taxon>Dioscoreales</taxon>
        <taxon>Dioscoreaceae</taxon>
        <taxon>Dioscorea</taxon>
    </lineage>
</organism>
<keyword evidence="8" id="KW-1185">Reference proteome</keyword>
<dbReference type="GO" id="GO:0005634">
    <property type="term" value="C:nucleus"/>
    <property type="evidence" value="ECO:0007669"/>
    <property type="project" value="UniProtKB-SubCell"/>
</dbReference>
<comment type="similarity">
    <text evidence="2 6">Belongs to the enhancer of polycomb family.</text>
</comment>
<keyword evidence="5 6" id="KW-0539">Nucleus</keyword>
<sequence length="874" mass="98221">MRRGERGTERARKVWGATAAVEIGSRVFPLRGPLGPMPSVGTRRSTRVFVPKAVAKPGGSGRNLRSGKRVALSEHLGKKSDRDADEWFGVFGGNGGEAGLRWWRSDEEAEDLSEADSISIEQVADQSSESACLEALDNMPDRKLFGIVFSRKRKRSRLEKDSSDRKYGIVFTRKPRKKRLKWASLVEEILETREARISEHYDVLSGIATTDWGLRIGDSARDFAEKVGIIEGDVVFRSCHPLMLTVLIDSGRSSSSHFAAFFSLVLRWLGRAEQRFQEFVSFLFSGSIANVFSRHGIHFLPLEHLKFEVFPRGSGSPCGLCLIYGSSDFVPLVSLDFSALPTYFKSLHLKIAFSSLYVPSCLRIFLRALNGKVRNVGGFEGNDSQVPLESSCSGNELGASALPIVKRDMASGTFKPMPMVGRNALIVHGLRMMKHQRKRSSLRHSRIWNPSPLELRGGALSSDQNGSRMKPHQANGNVLSCREGIDVSSPHGSNKRLSKSVKRSTADRIKEIRMRAALANVKDNIDSERCNVNILVTTADRCWRVVGAEVMLELSSTNTWCLAVKSQGFVQYMHKPQELRPPVVNRFTHDYMWSGEEGWKLEFIDRWDWLVFKELHVECQQRNVGDVPSKVIPVPVAQEVLSYEDDTSALFSRPDAYIMMMADEVERAMTSEVSCYDMDSGDEKWLEQLNARSLSADLDLPSDDNFEKIIFALEKEAYSHPDDNFDLDKALHICQGLGNRDLVAAVYDYWLEKRKQKGAALVKVFQGQPVRRPRLLQQHFLRKKRSFKRQRSQDGRGRIDYFFEDGAKQEAHRRVQDAEAAAKRAVDAAIRLRSRAQLYMANAELAAYKSAMALKLAEAISVSASPDLTSSILE</sequence>
<keyword evidence="3 6" id="KW-0805">Transcription regulation</keyword>
<reference evidence="9" key="1">
    <citation type="submission" date="2025-08" db="UniProtKB">
        <authorList>
            <consortium name="RefSeq"/>
        </authorList>
    </citation>
    <scope>IDENTIFICATION</scope>
</reference>
<proteinExistence type="inferred from homology"/>
<dbReference type="PANTHER" id="PTHR14898">
    <property type="entry name" value="ENHANCER OF POLYCOMB"/>
    <property type="match status" value="1"/>
</dbReference>
<evidence type="ECO:0000313" key="9">
    <source>
        <dbReference type="RefSeq" id="XP_039139215.1"/>
    </source>
</evidence>
<accession>A0AB40CGV8</accession>
<dbReference type="GeneID" id="120276523"/>
<evidence type="ECO:0000256" key="5">
    <source>
        <dbReference type="ARBA" id="ARBA00023242"/>
    </source>
</evidence>
<evidence type="ECO:0000259" key="7">
    <source>
        <dbReference type="Pfam" id="PF10513"/>
    </source>
</evidence>
<protein>
    <recommendedName>
        <fullName evidence="6">Enhancer of polycomb-like protein</fullName>
    </recommendedName>
</protein>
<evidence type="ECO:0000256" key="1">
    <source>
        <dbReference type="ARBA" id="ARBA00004123"/>
    </source>
</evidence>
<dbReference type="RefSeq" id="XP_039139215.1">
    <property type="nucleotide sequence ID" value="XM_039283281.1"/>
</dbReference>
<dbReference type="InterPro" id="IPR019542">
    <property type="entry name" value="Enhancer_polycomb-like_N"/>
</dbReference>
<name>A0AB40CGV8_DIOCR</name>
<evidence type="ECO:0000313" key="8">
    <source>
        <dbReference type="Proteomes" id="UP001515500"/>
    </source>
</evidence>
<dbReference type="Pfam" id="PF10513">
    <property type="entry name" value="EPL1"/>
    <property type="match status" value="1"/>
</dbReference>
<comment type="subcellular location">
    <subcellularLocation>
        <location evidence="1 6">Nucleus</location>
    </subcellularLocation>
</comment>